<protein>
    <submittedName>
        <fullName evidence="2">Uncharacterized protein</fullName>
    </submittedName>
</protein>
<organism evidence="2 3">
    <name type="scientific">Diplogelasinospora grovesii</name>
    <dbReference type="NCBI Taxonomy" id="303347"/>
    <lineage>
        <taxon>Eukaryota</taxon>
        <taxon>Fungi</taxon>
        <taxon>Dikarya</taxon>
        <taxon>Ascomycota</taxon>
        <taxon>Pezizomycotina</taxon>
        <taxon>Sordariomycetes</taxon>
        <taxon>Sordariomycetidae</taxon>
        <taxon>Sordariales</taxon>
        <taxon>Diplogelasinosporaceae</taxon>
        <taxon>Diplogelasinospora</taxon>
    </lineage>
</organism>
<dbReference type="EMBL" id="MU853944">
    <property type="protein sequence ID" value="KAK3935054.1"/>
    <property type="molecule type" value="Genomic_DNA"/>
</dbReference>
<evidence type="ECO:0000313" key="3">
    <source>
        <dbReference type="Proteomes" id="UP001303473"/>
    </source>
</evidence>
<evidence type="ECO:0000313" key="2">
    <source>
        <dbReference type="EMBL" id="KAK3935054.1"/>
    </source>
</evidence>
<sequence length="182" mass="20542">MEEKDVELATFGPKIVEKDLIINQLEKTCDLLKKELRQCHADKVEEVNGLRAAISTQLVTIVGIREEMETQQRTRAQEIERLEEEKASAISEQEAASAEIQRLKADHEEFQISLGKLQQENESLEGDVETLIGMSVRSEAIYIEENQRLSDQVTILNWELGLIKGISSRLSVPILTTSVPAR</sequence>
<accession>A0AAN6MY13</accession>
<gene>
    <name evidence="2" type="ORF">QBC46DRAFT_424194</name>
</gene>
<keyword evidence="1" id="KW-0175">Coiled coil</keyword>
<proteinExistence type="predicted"/>
<reference evidence="3" key="1">
    <citation type="journal article" date="2023" name="Mol. Phylogenet. Evol.">
        <title>Genome-scale phylogeny and comparative genomics of the fungal order Sordariales.</title>
        <authorList>
            <person name="Hensen N."/>
            <person name="Bonometti L."/>
            <person name="Westerberg I."/>
            <person name="Brannstrom I.O."/>
            <person name="Guillou S."/>
            <person name="Cros-Aarteil S."/>
            <person name="Calhoun S."/>
            <person name="Haridas S."/>
            <person name="Kuo A."/>
            <person name="Mondo S."/>
            <person name="Pangilinan J."/>
            <person name="Riley R."/>
            <person name="LaButti K."/>
            <person name="Andreopoulos B."/>
            <person name="Lipzen A."/>
            <person name="Chen C."/>
            <person name="Yan M."/>
            <person name="Daum C."/>
            <person name="Ng V."/>
            <person name="Clum A."/>
            <person name="Steindorff A."/>
            <person name="Ohm R.A."/>
            <person name="Martin F."/>
            <person name="Silar P."/>
            <person name="Natvig D.O."/>
            <person name="Lalanne C."/>
            <person name="Gautier V."/>
            <person name="Ament-Velasquez S.L."/>
            <person name="Kruys A."/>
            <person name="Hutchinson M.I."/>
            <person name="Powell A.J."/>
            <person name="Barry K."/>
            <person name="Miller A.N."/>
            <person name="Grigoriev I.V."/>
            <person name="Debuchy R."/>
            <person name="Gladieux P."/>
            <person name="Hiltunen Thoren M."/>
            <person name="Johannesson H."/>
        </authorList>
    </citation>
    <scope>NUCLEOTIDE SEQUENCE [LARGE SCALE GENOMIC DNA]</scope>
    <source>
        <strain evidence="3">CBS 340.73</strain>
    </source>
</reference>
<name>A0AAN6MY13_9PEZI</name>
<keyword evidence="3" id="KW-1185">Reference proteome</keyword>
<feature type="coiled-coil region" evidence="1">
    <location>
        <begin position="22"/>
        <end position="134"/>
    </location>
</feature>
<dbReference type="Proteomes" id="UP001303473">
    <property type="component" value="Unassembled WGS sequence"/>
</dbReference>
<evidence type="ECO:0000256" key="1">
    <source>
        <dbReference type="SAM" id="Coils"/>
    </source>
</evidence>
<dbReference type="AlphaFoldDB" id="A0AAN6MY13"/>
<comment type="caution">
    <text evidence="2">The sequence shown here is derived from an EMBL/GenBank/DDBJ whole genome shotgun (WGS) entry which is preliminary data.</text>
</comment>